<dbReference type="InterPro" id="IPR022271">
    <property type="entry name" value="Lipocalin_ApoD"/>
</dbReference>
<dbReference type="AlphaFoldDB" id="A0AA96GLZ0"/>
<accession>A0AA96GLZ0</accession>
<protein>
    <submittedName>
        <fullName evidence="5">Lipocalin family protein</fullName>
    </submittedName>
</protein>
<dbReference type="InterPro" id="IPR000566">
    <property type="entry name" value="Lipocln_cytosolic_FA-bd_dom"/>
</dbReference>
<evidence type="ECO:0000313" key="6">
    <source>
        <dbReference type="Proteomes" id="UP001302494"/>
    </source>
</evidence>
<dbReference type="KEGG" id="nneo:PQG83_05830"/>
<keyword evidence="3" id="KW-0564">Palmitate</keyword>
<dbReference type="EMBL" id="CP116968">
    <property type="protein sequence ID" value="WNM63272.1"/>
    <property type="molecule type" value="Genomic_DNA"/>
</dbReference>
<dbReference type="SUPFAM" id="SSF50814">
    <property type="entry name" value="Lipocalins"/>
    <property type="match status" value="1"/>
</dbReference>
<dbReference type="Proteomes" id="UP001302494">
    <property type="component" value="Chromosome"/>
</dbReference>
<dbReference type="InterPro" id="IPR012674">
    <property type="entry name" value="Calycin"/>
</dbReference>
<evidence type="ECO:0000256" key="1">
    <source>
        <dbReference type="ARBA" id="ARBA00006889"/>
    </source>
</evidence>
<keyword evidence="6" id="KW-1185">Reference proteome</keyword>
<evidence type="ECO:0000259" key="4">
    <source>
        <dbReference type="Pfam" id="PF08212"/>
    </source>
</evidence>
<dbReference type="PROSITE" id="PS00213">
    <property type="entry name" value="LIPOCALIN"/>
    <property type="match status" value="1"/>
</dbReference>
<reference evidence="5 6" key="1">
    <citation type="submission" date="2023-01" db="EMBL/GenBank/DDBJ databases">
        <title>Cultivation and genomic characterization of new, ubiquitous marine nitrite-oxidizing bacteria from the Nitrospirales.</title>
        <authorList>
            <person name="Mueller A.J."/>
            <person name="Daebeler A."/>
            <person name="Herbold C.W."/>
            <person name="Kirkegaard R.H."/>
            <person name="Daims H."/>
        </authorList>
    </citation>
    <scope>NUCLEOTIDE SEQUENCE [LARGE SCALE GENOMIC DNA]</scope>
    <source>
        <strain evidence="5 6">DK</strain>
    </source>
</reference>
<gene>
    <name evidence="5" type="ORF">PQG83_05830</name>
</gene>
<dbReference type="GO" id="GO:0006950">
    <property type="term" value="P:response to stress"/>
    <property type="evidence" value="ECO:0007669"/>
    <property type="project" value="UniProtKB-ARBA"/>
</dbReference>
<comment type="similarity">
    <text evidence="1 2">Belongs to the calycin superfamily. Lipocalin family.</text>
</comment>
<name>A0AA96GLZ0_9BACT</name>
<evidence type="ECO:0000256" key="2">
    <source>
        <dbReference type="PIRNR" id="PIRNR036893"/>
    </source>
</evidence>
<evidence type="ECO:0000313" key="5">
    <source>
        <dbReference type="EMBL" id="WNM63272.1"/>
    </source>
</evidence>
<feature type="domain" description="Lipocalin/cytosolic fatty-acid binding" evidence="4">
    <location>
        <begin position="26"/>
        <end position="175"/>
    </location>
</feature>
<evidence type="ECO:0000256" key="3">
    <source>
        <dbReference type="PIRSR" id="PIRSR036893-52"/>
    </source>
</evidence>
<dbReference type="InterPro" id="IPR022272">
    <property type="entry name" value="Lipocalin_CS"/>
</dbReference>
<dbReference type="InterPro" id="IPR047202">
    <property type="entry name" value="Lipocalin_Blc-like_dom"/>
</dbReference>
<dbReference type="Gene3D" id="2.40.128.20">
    <property type="match status" value="1"/>
</dbReference>
<dbReference type="RefSeq" id="WP_312747751.1">
    <property type="nucleotide sequence ID" value="NZ_CP116968.1"/>
</dbReference>
<keyword evidence="3" id="KW-0449">Lipoprotein</keyword>
<dbReference type="CDD" id="cd19438">
    <property type="entry name" value="lipocalin_Blc-like"/>
    <property type="match status" value="1"/>
</dbReference>
<proteinExistence type="inferred from homology"/>
<dbReference type="PANTHER" id="PTHR10612:SF34">
    <property type="entry name" value="APOLIPOPROTEIN D"/>
    <property type="match status" value="1"/>
</dbReference>
<dbReference type="PIRSF" id="PIRSF036893">
    <property type="entry name" value="Lipocalin_ApoD"/>
    <property type="match status" value="1"/>
</dbReference>
<feature type="lipid moiety-binding region" description="N-palmitoyl cysteine" evidence="3">
    <location>
        <position position="11"/>
    </location>
</feature>
<dbReference type="Pfam" id="PF08212">
    <property type="entry name" value="Lipocalin_2"/>
    <property type="match status" value="1"/>
</dbReference>
<dbReference type="PANTHER" id="PTHR10612">
    <property type="entry name" value="APOLIPOPROTEIN D"/>
    <property type="match status" value="1"/>
</dbReference>
<organism evidence="5 6">
    <name type="scientific">Candidatus Nitrospira neomarina</name>
    <dbReference type="NCBI Taxonomy" id="3020899"/>
    <lineage>
        <taxon>Bacteria</taxon>
        <taxon>Pseudomonadati</taxon>
        <taxon>Nitrospirota</taxon>
        <taxon>Nitrospiria</taxon>
        <taxon>Nitrospirales</taxon>
        <taxon>Nitrospiraceae</taxon>
        <taxon>Nitrospira</taxon>
    </lineage>
</organism>
<sequence>MGIVCLMLGACSSVEPAGTLPTALSVDLSRYSGMWHEIARLPMWGQRNCVRSTAEYRLLESGKVAVRNACTTSTGEEVSIEGVATVVDPEHRAKLNVVFDQWAAKLVALLTSAEQGNYWILRVDPEYKLAIVGTPDRDYLWILARTPSIDEASYQDMVSFSHRLGFQTEHLIRAPAGED</sequence>
<feature type="lipid moiety-binding region" description="S-diacylglycerol cysteine" evidence="3">
    <location>
        <position position="11"/>
    </location>
</feature>